<dbReference type="GO" id="GO:0005975">
    <property type="term" value="P:carbohydrate metabolic process"/>
    <property type="evidence" value="ECO:0007669"/>
    <property type="project" value="InterPro"/>
</dbReference>
<dbReference type="CDD" id="cd10917">
    <property type="entry name" value="CE4_NodB_like_6s_7s"/>
    <property type="match status" value="1"/>
</dbReference>
<dbReference type="InterPro" id="IPR002509">
    <property type="entry name" value="NODB_dom"/>
</dbReference>
<evidence type="ECO:0000313" key="4">
    <source>
        <dbReference type="Proteomes" id="UP000641646"/>
    </source>
</evidence>
<keyword evidence="1" id="KW-0472">Membrane</keyword>
<reference evidence="3" key="1">
    <citation type="journal article" date="2015" name="ISME J.">
        <title>Draft Genome Sequence of Streptomyces incarnatus NRRL8089, which Produces the Nucleoside Antibiotic Sinefungin.</title>
        <authorList>
            <person name="Oshima K."/>
            <person name="Hattori M."/>
            <person name="Shimizu H."/>
            <person name="Fukuda K."/>
            <person name="Nemoto M."/>
            <person name="Inagaki K."/>
            <person name="Tamura T."/>
        </authorList>
    </citation>
    <scope>NUCLEOTIDE SEQUENCE</scope>
    <source>
        <strain evidence="3">FACHB-1375</strain>
    </source>
</reference>
<proteinExistence type="predicted"/>
<dbReference type="Proteomes" id="UP000641646">
    <property type="component" value="Unassembled WGS sequence"/>
</dbReference>
<accession>A0A926ZEV9</accession>
<dbReference type="InterPro" id="IPR011330">
    <property type="entry name" value="Glyco_hydro/deAcase_b/a-brl"/>
</dbReference>
<gene>
    <name evidence="3" type="ORF">H6G03_03400</name>
</gene>
<feature type="domain" description="NodB homology" evidence="2">
    <location>
        <begin position="76"/>
        <end position="253"/>
    </location>
</feature>
<comment type="caution">
    <text evidence="3">The sequence shown here is derived from an EMBL/GenBank/DDBJ whole genome shotgun (WGS) entry which is preliminary data.</text>
</comment>
<dbReference type="GO" id="GO:0016810">
    <property type="term" value="F:hydrolase activity, acting on carbon-nitrogen (but not peptide) bonds"/>
    <property type="evidence" value="ECO:0007669"/>
    <property type="project" value="InterPro"/>
</dbReference>
<reference evidence="3" key="2">
    <citation type="submission" date="2020-08" db="EMBL/GenBank/DDBJ databases">
        <authorList>
            <person name="Chen M."/>
            <person name="Teng W."/>
            <person name="Zhao L."/>
            <person name="Hu C."/>
            <person name="Zhou Y."/>
            <person name="Han B."/>
            <person name="Song L."/>
            <person name="Shu W."/>
        </authorList>
    </citation>
    <scope>NUCLEOTIDE SEQUENCE</scope>
    <source>
        <strain evidence="3">FACHB-1375</strain>
    </source>
</reference>
<keyword evidence="1" id="KW-1133">Transmembrane helix</keyword>
<dbReference type="EMBL" id="JACJPW010000005">
    <property type="protein sequence ID" value="MBD2180170.1"/>
    <property type="molecule type" value="Genomic_DNA"/>
</dbReference>
<keyword evidence="4" id="KW-1185">Reference proteome</keyword>
<protein>
    <submittedName>
        <fullName evidence="3">Polysaccharide deacetylase family protein</fullName>
    </submittedName>
</protein>
<dbReference type="Pfam" id="PF01522">
    <property type="entry name" value="Polysacc_deac_1"/>
    <property type="match status" value="1"/>
</dbReference>
<evidence type="ECO:0000313" key="3">
    <source>
        <dbReference type="EMBL" id="MBD2180170.1"/>
    </source>
</evidence>
<dbReference type="InterPro" id="IPR050248">
    <property type="entry name" value="Polysacc_deacetylase_ArnD"/>
</dbReference>
<keyword evidence="1" id="KW-0812">Transmembrane</keyword>
<evidence type="ECO:0000259" key="2">
    <source>
        <dbReference type="PROSITE" id="PS51677"/>
    </source>
</evidence>
<dbReference type="PANTHER" id="PTHR10587">
    <property type="entry name" value="GLYCOSYL TRANSFERASE-RELATED"/>
    <property type="match status" value="1"/>
</dbReference>
<dbReference type="Gene3D" id="3.20.20.370">
    <property type="entry name" value="Glycoside hydrolase/deacetylase"/>
    <property type="match status" value="1"/>
</dbReference>
<dbReference type="AlphaFoldDB" id="A0A926ZEV9"/>
<sequence length="277" mass="31006">MKSRYAFFWYPRFFPTLVTVVGLLGSYMALPGRLSDSRLPSFGMAHPVKATNLVFSVPTQYQGKTVRKVDLGTPEKVIALTFDDGPWPKTTLQVLEILRKNNIKATFFWIGRNLKNYPDIGRRVVQDGHVIGNHTWHHWYFHMNPAVAAAEIENTAALIYKTTGVKTSLFRPPGGFLNNGLAAYARSQKYAIVMWSDDPGENHIGRSAPVLANNVLKAARPGEIILLHDIHPRTVQALPIIIAGLKQRGYRFVTVPQLLAMQKRAQNPKTEPPKAAN</sequence>
<dbReference type="RefSeq" id="WP_190462079.1">
    <property type="nucleotide sequence ID" value="NZ_JACJPW010000005.1"/>
</dbReference>
<dbReference type="SUPFAM" id="SSF88713">
    <property type="entry name" value="Glycoside hydrolase/deacetylase"/>
    <property type="match status" value="1"/>
</dbReference>
<organism evidence="3 4">
    <name type="scientific">Aerosakkonema funiforme FACHB-1375</name>
    <dbReference type="NCBI Taxonomy" id="2949571"/>
    <lineage>
        <taxon>Bacteria</taxon>
        <taxon>Bacillati</taxon>
        <taxon>Cyanobacteriota</taxon>
        <taxon>Cyanophyceae</taxon>
        <taxon>Oscillatoriophycideae</taxon>
        <taxon>Aerosakkonematales</taxon>
        <taxon>Aerosakkonemataceae</taxon>
        <taxon>Aerosakkonema</taxon>
    </lineage>
</organism>
<name>A0A926ZEV9_9CYAN</name>
<evidence type="ECO:0000256" key="1">
    <source>
        <dbReference type="SAM" id="Phobius"/>
    </source>
</evidence>
<dbReference type="PROSITE" id="PS51677">
    <property type="entry name" value="NODB"/>
    <property type="match status" value="1"/>
</dbReference>
<feature type="transmembrane region" description="Helical" evidence="1">
    <location>
        <begin position="12"/>
        <end position="30"/>
    </location>
</feature>